<gene>
    <name evidence="7" type="ORF">F5X68DRAFT_171582</name>
</gene>
<keyword evidence="8" id="KW-1185">Reference proteome</keyword>
<dbReference type="Gene3D" id="1.10.630.10">
    <property type="entry name" value="Cytochrome P450"/>
    <property type="match status" value="1"/>
</dbReference>
<dbReference type="Proteomes" id="UP000770015">
    <property type="component" value="Unassembled WGS sequence"/>
</dbReference>
<dbReference type="EMBL" id="JAGSXJ010000016">
    <property type="protein sequence ID" value="KAH6685067.1"/>
    <property type="molecule type" value="Genomic_DNA"/>
</dbReference>
<keyword evidence="4 5" id="KW-0408">Iron</keyword>
<feature type="transmembrane region" description="Helical" evidence="6">
    <location>
        <begin position="43"/>
        <end position="64"/>
    </location>
</feature>
<dbReference type="GO" id="GO:0020037">
    <property type="term" value="F:heme binding"/>
    <property type="evidence" value="ECO:0007669"/>
    <property type="project" value="InterPro"/>
</dbReference>
<dbReference type="PRINTS" id="PR00463">
    <property type="entry name" value="EP450I"/>
</dbReference>
<evidence type="ECO:0000256" key="2">
    <source>
        <dbReference type="ARBA" id="ARBA00022617"/>
    </source>
</evidence>
<keyword evidence="2 5" id="KW-0349">Heme</keyword>
<evidence type="ECO:0000256" key="3">
    <source>
        <dbReference type="ARBA" id="ARBA00022723"/>
    </source>
</evidence>
<sequence>MTIASKLLSFPALTAVSALEALLLSRFSSRCFAAYPRLVPVAGIFILNYAVGVLAWVYVYPTFFSPTRNLPGPRSLFSDAHKSLLVKDGPAGDVFLDVIEKYPGEDLIVLDSRARHILVTNPRLLAEVHVHQCYDFAKPDRIRTFLRHILGDGLIVVEGNQHKFLRKNTMPAFHFRHIKNLYPMMWDKALILTRTLKKEVADTATPDSKGSAVIDLAPWASKVTLDIIGVAGMGRKLNVVEKGTDPLQEIFQDLLEPSREKLLFSTLSFIFGVSFVRLFPWRMNDVFNHLTSSLSDLCRPMVQEKRQAIQNDKDNHFDILSLLIGTGNLSDEALKDQLLTFLAAGHETTASALSWACYLLAKHPEIQEQLRKEVRGNLPKNISTENQAELAGVLEQLPILNGIMHETLRLYPTVPLTLREALRDTAIGGQVIPEGATMVISIWMINRLKSIWGANAAEFVPQRWITDDGKPNQNGGAGSNYDFMTFLHGPRSCIGQGFAKAEIRCLLAAMVSSFSWDLAMDDSKVVPRGVITIKPENGMFIRLTPLEETA</sequence>
<feature type="binding site" description="axial binding residue" evidence="5">
    <location>
        <position position="493"/>
    </location>
    <ligand>
        <name>heme</name>
        <dbReference type="ChEBI" id="CHEBI:30413"/>
    </ligand>
    <ligandPart>
        <name>Fe</name>
        <dbReference type="ChEBI" id="CHEBI:18248"/>
    </ligandPart>
</feature>
<evidence type="ECO:0000313" key="8">
    <source>
        <dbReference type="Proteomes" id="UP000770015"/>
    </source>
</evidence>
<keyword evidence="3 5" id="KW-0479">Metal-binding</keyword>
<proteinExistence type="inferred from homology"/>
<dbReference type="InterPro" id="IPR002401">
    <property type="entry name" value="Cyt_P450_E_grp-I"/>
</dbReference>
<dbReference type="InterPro" id="IPR036396">
    <property type="entry name" value="Cyt_P450_sf"/>
</dbReference>
<dbReference type="AlphaFoldDB" id="A0A9P9A8Y7"/>
<keyword evidence="6" id="KW-1133">Transmembrane helix</keyword>
<organism evidence="7 8">
    <name type="scientific">Plectosphaerella plurivora</name>
    <dbReference type="NCBI Taxonomy" id="936078"/>
    <lineage>
        <taxon>Eukaryota</taxon>
        <taxon>Fungi</taxon>
        <taxon>Dikarya</taxon>
        <taxon>Ascomycota</taxon>
        <taxon>Pezizomycotina</taxon>
        <taxon>Sordariomycetes</taxon>
        <taxon>Hypocreomycetidae</taxon>
        <taxon>Glomerellales</taxon>
        <taxon>Plectosphaerellaceae</taxon>
        <taxon>Plectosphaerella</taxon>
    </lineage>
</organism>
<keyword evidence="6" id="KW-0472">Membrane</keyword>
<dbReference type="PANTHER" id="PTHR24305:SF166">
    <property type="entry name" value="CYTOCHROME P450 12A4, MITOCHONDRIAL-RELATED"/>
    <property type="match status" value="1"/>
</dbReference>
<dbReference type="GO" id="GO:0004497">
    <property type="term" value="F:monooxygenase activity"/>
    <property type="evidence" value="ECO:0007669"/>
    <property type="project" value="InterPro"/>
</dbReference>
<keyword evidence="6" id="KW-0812">Transmembrane</keyword>
<dbReference type="OrthoDB" id="1470350at2759"/>
<evidence type="ECO:0000256" key="6">
    <source>
        <dbReference type="SAM" id="Phobius"/>
    </source>
</evidence>
<evidence type="ECO:0000256" key="5">
    <source>
        <dbReference type="PIRSR" id="PIRSR602401-1"/>
    </source>
</evidence>
<dbReference type="FunFam" id="1.10.630.10:FF:000051">
    <property type="entry name" value="Cytochrome P450 monooxygenase (Fum15)"/>
    <property type="match status" value="1"/>
</dbReference>
<comment type="caution">
    <text evidence="7">The sequence shown here is derived from an EMBL/GenBank/DDBJ whole genome shotgun (WGS) entry which is preliminary data.</text>
</comment>
<evidence type="ECO:0000256" key="1">
    <source>
        <dbReference type="ARBA" id="ARBA00010617"/>
    </source>
</evidence>
<comment type="cofactor">
    <cofactor evidence="5">
        <name>heme</name>
        <dbReference type="ChEBI" id="CHEBI:30413"/>
    </cofactor>
</comment>
<evidence type="ECO:0000256" key="4">
    <source>
        <dbReference type="ARBA" id="ARBA00023004"/>
    </source>
</evidence>
<comment type="similarity">
    <text evidence="1">Belongs to the cytochrome P450 family.</text>
</comment>
<dbReference type="PRINTS" id="PR00385">
    <property type="entry name" value="P450"/>
</dbReference>
<accession>A0A9P9A8Y7</accession>
<dbReference type="GO" id="GO:0016705">
    <property type="term" value="F:oxidoreductase activity, acting on paired donors, with incorporation or reduction of molecular oxygen"/>
    <property type="evidence" value="ECO:0007669"/>
    <property type="project" value="InterPro"/>
</dbReference>
<name>A0A9P9A8Y7_9PEZI</name>
<dbReference type="InterPro" id="IPR050121">
    <property type="entry name" value="Cytochrome_P450_monoxygenase"/>
</dbReference>
<evidence type="ECO:0000313" key="7">
    <source>
        <dbReference type="EMBL" id="KAH6685067.1"/>
    </source>
</evidence>
<dbReference type="InterPro" id="IPR001128">
    <property type="entry name" value="Cyt_P450"/>
</dbReference>
<reference evidence="7" key="1">
    <citation type="journal article" date="2021" name="Nat. Commun.">
        <title>Genetic determinants of endophytism in the Arabidopsis root mycobiome.</title>
        <authorList>
            <person name="Mesny F."/>
            <person name="Miyauchi S."/>
            <person name="Thiergart T."/>
            <person name="Pickel B."/>
            <person name="Atanasova L."/>
            <person name="Karlsson M."/>
            <person name="Huettel B."/>
            <person name="Barry K.W."/>
            <person name="Haridas S."/>
            <person name="Chen C."/>
            <person name="Bauer D."/>
            <person name="Andreopoulos W."/>
            <person name="Pangilinan J."/>
            <person name="LaButti K."/>
            <person name="Riley R."/>
            <person name="Lipzen A."/>
            <person name="Clum A."/>
            <person name="Drula E."/>
            <person name="Henrissat B."/>
            <person name="Kohler A."/>
            <person name="Grigoriev I.V."/>
            <person name="Martin F.M."/>
            <person name="Hacquard S."/>
        </authorList>
    </citation>
    <scope>NUCLEOTIDE SEQUENCE</scope>
    <source>
        <strain evidence="7">MPI-SDFR-AT-0117</strain>
    </source>
</reference>
<dbReference type="Pfam" id="PF00067">
    <property type="entry name" value="p450"/>
    <property type="match status" value="1"/>
</dbReference>
<dbReference type="SUPFAM" id="SSF48264">
    <property type="entry name" value="Cytochrome P450"/>
    <property type="match status" value="1"/>
</dbReference>
<protein>
    <submittedName>
        <fullName evidence="7">Cytochrome P450</fullName>
    </submittedName>
</protein>
<dbReference type="GO" id="GO:0005506">
    <property type="term" value="F:iron ion binding"/>
    <property type="evidence" value="ECO:0007669"/>
    <property type="project" value="InterPro"/>
</dbReference>
<dbReference type="CDD" id="cd11069">
    <property type="entry name" value="CYP_FUM15-like"/>
    <property type="match status" value="1"/>
</dbReference>
<dbReference type="PANTHER" id="PTHR24305">
    <property type="entry name" value="CYTOCHROME P450"/>
    <property type="match status" value="1"/>
</dbReference>